<accession>A0A8D9HI72</accession>
<dbReference type="InterPro" id="IPR036236">
    <property type="entry name" value="Znf_C2H2_sf"/>
</dbReference>
<evidence type="ECO:0000256" key="7">
    <source>
        <dbReference type="SAM" id="MobiDB-lite"/>
    </source>
</evidence>
<evidence type="ECO:0000256" key="2">
    <source>
        <dbReference type="ARBA" id="ARBA00022771"/>
    </source>
</evidence>
<keyword evidence="3" id="KW-0862">Zinc</keyword>
<evidence type="ECO:0000256" key="4">
    <source>
        <dbReference type="ARBA" id="ARBA00023015"/>
    </source>
</evidence>
<feature type="non-terminal residue" evidence="9">
    <location>
        <position position="292"/>
    </location>
</feature>
<dbReference type="SUPFAM" id="SSF57667">
    <property type="entry name" value="beta-beta-alpha zinc fingers"/>
    <property type="match status" value="1"/>
</dbReference>
<evidence type="ECO:0000256" key="5">
    <source>
        <dbReference type="ARBA" id="ARBA00023163"/>
    </source>
</evidence>
<dbReference type="InterPro" id="IPR012337">
    <property type="entry name" value="RNaseH-like_sf"/>
</dbReference>
<evidence type="ECO:0000256" key="6">
    <source>
        <dbReference type="PROSITE-ProRule" id="PRU00027"/>
    </source>
</evidence>
<name>A0A8D9HI72_BRACM</name>
<feature type="region of interest" description="Disordered" evidence="7">
    <location>
        <begin position="1"/>
        <end position="52"/>
    </location>
</feature>
<keyword evidence="2 6" id="KW-0863">Zinc-finger</keyword>
<sequence length="292" mass="33548">MDSSSTPNRVSFDNNKDVEDEEEQELATPDSRGKRKESPTANGANKAPRILPPRSKIWNHYTRTKENRDKCICHYCKKKFCCKTKSGTSNLLKHISICKQFYSYSDGQSSTQQVIDEEGNVMSAKVSEETFKEATNEMMVIGELPLCWVESVAWKHFCNKMKLDKPVSRRTSTREIVKMYLQRKAAMKKWFEANKQRVSLTTDIWEAKITRASYMVVTAHYIDECWRLKKLIIGFKHVSDHKGQTISRVLLDVLADWGIEKIFCVTVDNATANSSALRRFHGQFSLVSDDAL</sequence>
<dbReference type="InterPro" id="IPR003656">
    <property type="entry name" value="Znf_BED"/>
</dbReference>
<dbReference type="PANTHER" id="PTHR46481:SF2">
    <property type="entry name" value="BED-TYPE DOMAIN-CONTAINING PROTEIN"/>
    <property type="match status" value="1"/>
</dbReference>
<organism evidence="9 10">
    <name type="scientific">Brassica campestris</name>
    <name type="common">Field mustard</name>
    <dbReference type="NCBI Taxonomy" id="3711"/>
    <lineage>
        <taxon>Eukaryota</taxon>
        <taxon>Viridiplantae</taxon>
        <taxon>Streptophyta</taxon>
        <taxon>Embryophyta</taxon>
        <taxon>Tracheophyta</taxon>
        <taxon>Spermatophyta</taxon>
        <taxon>Magnoliopsida</taxon>
        <taxon>eudicotyledons</taxon>
        <taxon>Gunneridae</taxon>
        <taxon>Pentapetalae</taxon>
        <taxon>rosids</taxon>
        <taxon>malvids</taxon>
        <taxon>Brassicales</taxon>
        <taxon>Brassicaceae</taxon>
        <taxon>Brassiceae</taxon>
        <taxon>Brassica</taxon>
    </lineage>
</organism>
<keyword evidence="5" id="KW-0804">Transcription</keyword>
<protein>
    <recommendedName>
        <fullName evidence="8">BED-type domain-containing protein</fullName>
    </recommendedName>
</protein>
<feature type="domain" description="BED-type" evidence="8">
    <location>
        <begin position="52"/>
        <end position="105"/>
    </location>
</feature>
<dbReference type="Pfam" id="PF02892">
    <property type="entry name" value="zf-BED"/>
    <property type="match status" value="1"/>
</dbReference>
<keyword evidence="1" id="KW-0479">Metal-binding</keyword>
<evidence type="ECO:0000256" key="3">
    <source>
        <dbReference type="ARBA" id="ARBA00022833"/>
    </source>
</evidence>
<proteinExistence type="predicted"/>
<reference evidence="9 10" key="1">
    <citation type="submission" date="2021-07" db="EMBL/GenBank/DDBJ databases">
        <authorList>
            <consortium name="Genoscope - CEA"/>
            <person name="William W."/>
        </authorList>
    </citation>
    <scope>NUCLEOTIDE SEQUENCE [LARGE SCALE GENOMIC DNA]</scope>
</reference>
<dbReference type="GO" id="GO:0003677">
    <property type="term" value="F:DNA binding"/>
    <property type="evidence" value="ECO:0007669"/>
    <property type="project" value="InterPro"/>
</dbReference>
<dbReference type="EMBL" id="LS974624">
    <property type="protein sequence ID" value="CAG7898189.1"/>
    <property type="molecule type" value="Genomic_DNA"/>
</dbReference>
<evidence type="ECO:0000256" key="1">
    <source>
        <dbReference type="ARBA" id="ARBA00022723"/>
    </source>
</evidence>
<dbReference type="SMART" id="SM00614">
    <property type="entry name" value="ZnF_BED"/>
    <property type="match status" value="1"/>
</dbReference>
<evidence type="ECO:0000259" key="8">
    <source>
        <dbReference type="PROSITE" id="PS50808"/>
    </source>
</evidence>
<dbReference type="InterPro" id="IPR052035">
    <property type="entry name" value="ZnF_BED_domain_contain"/>
</dbReference>
<dbReference type="Proteomes" id="UP000694005">
    <property type="component" value="Chromosome A08"/>
</dbReference>
<dbReference type="PROSITE" id="PS50808">
    <property type="entry name" value="ZF_BED"/>
    <property type="match status" value="1"/>
</dbReference>
<evidence type="ECO:0000313" key="10">
    <source>
        <dbReference type="Proteomes" id="UP000694005"/>
    </source>
</evidence>
<dbReference type="Gramene" id="A08p18550.2_BraZ1">
    <property type="protein sequence ID" value="A08p18550.2_BraZ1.CDS"/>
    <property type="gene ID" value="A08g18550.2_BraZ1"/>
</dbReference>
<dbReference type="AlphaFoldDB" id="A0A8D9HI72"/>
<dbReference type="PANTHER" id="PTHR46481">
    <property type="entry name" value="ZINC FINGER BED DOMAIN-CONTAINING PROTEIN 4"/>
    <property type="match status" value="1"/>
</dbReference>
<dbReference type="GO" id="GO:0008270">
    <property type="term" value="F:zinc ion binding"/>
    <property type="evidence" value="ECO:0007669"/>
    <property type="project" value="UniProtKB-KW"/>
</dbReference>
<evidence type="ECO:0000313" key="9">
    <source>
        <dbReference type="EMBL" id="CAG7898189.1"/>
    </source>
</evidence>
<feature type="compositionally biased region" description="Polar residues" evidence="7">
    <location>
        <begin position="1"/>
        <end position="13"/>
    </location>
</feature>
<gene>
    <name evidence="9" type="ORF">BRAPAZ1V2_A08P18550.2</name>
</gene>
<keyword evidence="4" id="KW-0805">Transcription regulation</keyword>
<dbReference type="SUPFAM" id="SSF53098">
    <property type="entry name" value="Ribonuclease H-like"/>
    <property type="match status" value="1"/>
</dbReference>